<keyword evidence="7 8" id="KW-0472">Membrane</keyword>
<dbReference type="CDD" id="cd06261">
    <property type="entry name" value="TM_PBP2"/>
    <property type="match status" value="1"/>
</dbReference>
<keyword evidence="5 8" id="KW-0812">Transmembrane</keyword>
<evidence type="ECO:0000256" key="8">
    <source>
        <dbReference type="RuleBase" id="RU363032"/>
    </source>
</evidence>
<organism evidence="10 11">
    <name type="scientific">Rhodoferax koreensis</name>
    <dbReference type="NCBI Taxonomy" id="1842727"/>
    <lineage>
        <taxon>Bacteria</taxon>
        <taxon>Pseudomonadati</taxon>
        <taxon>Pseudomonadota</taxon>
        <taxon>Betaproteobacteria</taxon>
        <taxon>Burkholderiales</taxon>
        <taxon>Comamonadaceae</taxon>
        <taxon>Rhodoferax</taxon>
    </lineage>
</organism>
<dbReference type="KEGG" id="rhy:RD110_23760"/>
<dbReference type="PROSITE" id="PS50928">
    <property type="entry name" value="ABC_TM1"/>
    <property type="match status" value="1"/>
</dbReference>
<feature type="transmembrane region" description="Helical" evidence="8">
    <location>
        <begin position="283"/>
        <end position="303"/>
    </location>
</feature>
<keyword evidence="3 8" id="KW-0813">Transport</keyword>
<accession>A0A1P8K1H7</accession>
<evidence type="ECO:0000256" key="3">
    <source>
        <dbReference type="ARBA" id="ARBA00022448"/>
    </source>
</evidence>
<evidence type="ECO:0000259" key="9">
    <source>
        <dbReference type="PROSITE" id="PS50928"/>
    </source>
</evidence>
<evidence type="ECO:0000313" key="11">
    <source>
        <dbReference type="Proteomes" id="UP000186609"/>
    </source>
</evidence>
<sequence>MPSPEKGHRPMAISSSETLALPPLQARRGLQAPPWLPGMWLMAPTVLFLLVCFLYPVLHVMTLSVTAQTVDGANVDGWTLANYTRLFSVDLYLRILLRTLRIAALACVCCVVLAYPLALGIARGTPLMARLVTVAVVAPLLVNVVVRAYGWSAILSRNGALNQVIKGLGIADNPGQLLYTEWAVLIACVHVYLPFMVMPLAQAISRIDRSVEEAARIAGATRLQTFWRVVFPLSLPGLSVGVSLVFSLSAAAYVMPQILGGNFSPLLGTLIEQQIVSLSDWPFAAAIACLLIVVVLASNIVFLRFFNRRFARWTAGAR</sequence>
<comment type="subcellular location">
    <subcellularLocation>
        <location evidence="1 8">Cell membrane</location>
        <topology evidence="1 8">Multi-pass membrane protein</topology>
    </subcellularLocation>
</comment>
<feature type="transmembrane region" description="Helical" evidence="8">
    <location>
        <begin position="35"/>
        <end position="58"/>
    </location>
</feature>
<dbReference type="AlphaFoldDB" id="A0A1P8K1H7"/>
<feature type="domain" description="ABC transmembrane type-1" evidence="9">
    <location>
        <begin position="96"/>
        <end position="302"/>
    </location>
</feature>
<dbReference type="EMBL" id="CP019236">
    <property type="protein sequence ID" value="APW39846.1"/>
    <property type="molecule type" value="Genomic_DNA"/>
</dbReference>
<evidence type="ECO:0000256" key="4">
    <source>
        <dbReference type="ARBA" id="ARBA00022475"/>
    </source>
</evidence>
<dbReference type="SUPFAM" id="SSF161098">
    <property type="entry name" value="MetI-like"/>
    <property type="match status" value="1"/>
</dbReference>
<dbReference type="STRING" id="1842727.RD110_23760"/>
<dbReference type="InterPro" id="IPR000515">
    <property type="entry name" value="MetI-like"/>
</dbReference>
<evidence type="ECO:0000256" key="1">
    <source>
        <dbReference type="ARBA" id="ARBA00004651"/>
    </source>
</evidence>
<evidence type="ECO:0000256" key="5">
    <source>
        <dbReference type="ARBA" id="ARBA00022692"/>
    </source>
</evidence>
<dbReference type="Pfam" id="PF00528">
    <property type="entry name" value="BPD_transp_1"/>
    <property type="match status" value="1"/>
</dbReference>
<dbReference type="InterPro" id="IPR035906">
    <property type="entry name" value="MetI-like_sf"/>
</dbReference>
<evidence type="ECO:0000256" key="7">
    <source>
        <dbReference type="ARBA" id="ARBA00023136"/>
    </source>
</evidence>
<name>A0A1P8K1H7_9BURK</name>
<keyword evidence="6 8" id="KW-1133">Transmembrane helix</keyword>
<evidence type="ECO:0000256" key="2">
    <source>
        <dbReference type="ARBA" id="ARBA00007069"/>
    </source>
</evidence>
<proteinExistence type="inferred from homology"/>
<comment type="similarity">
    <text evidence="2">Belongs to the binding-protein-dependent transport system permease family. CysTW subfamily.</text>
</comment>
<dbReference type="PANTHER" id="PTHR42929">
    <property type="entry name" value="INNER MEMBRANE ABC TRANSPORTER PERMEASE PROTEIN YDCU-RELATED-RELATED"/>
    <property type="match status" value="1"/>
</dbReference>
<feature type="transmembrane region" description="Helical" evidence="8">
    <location>
        <begin position="95"/>
        <end position="115"/>
    </location>
</feature>
<dbReference type="PANTHER" id="PTHR42929:SF5">
    <property type="entry name" value="ABC TRANSPORTER PERMEASE PROTEIN"/>
    <property type="match status" value="1"/>
</dbReference>
<reference evidence="10 11" key="1">
    <citation type="submission" date="2017-01" db="EMBL/GenBank/DDBJ databases">
        <authorList>
            <person name="Mah S.A."/>
            <person name="Swanson W.J."/>
            <person name="Moy G.W."/>
            <person name="Vacquier V.D."/>
        </authorList>
    </citation>
    <scope>NUCLEOTIDE SEQUENCE [LARGE SCALE GENOMIC DNA]</scope>
    <source>
        <strain evidence="10 11">DCY110</strain>
    </source>
</reference>
<feature type="transmembrane region" description="Helical" evidence="8">
    <location>
        <begin position="127"/>
        <end position="149"/>
    </location>
</feature>
<feature type="transmembrane region" description="Helical" evidence="8">
    <location>
        <begin position="225"/>
        <end position="255"/>
    </location>
</feature>
<dbReference type="Gene3D" id="1.10.3720.10">
    <property type="entry name" value="MetI-like"/>
    <property type="match status" value="1"/>
</dbReference>
<protein>
    <recommendedName>
        <fullName evidence="9">ABC transmembrane type-1 domain-containing protein</fullName>
    </recommendedName>
</protein>
<dbReference type="Proteomes" id="UP000186609">
    <property type="component" value="Chromosome"/>
</dbReference>
<feature type="transmembrane region" description="Helical" evidence="8">
    <location>
        <begin position="182"/>
        <end position="204"/>
    </location>
</feature>
<dbReference type="GO" id="GO:0055085">
    <property type="term" value="P:transmembrane transport"/>
    <property type="evidence" value="ECO:0007669"/>
    <property type="project" value="InterPro"/>
</dbReference>
<evidence type="ECO:0000313" key="10">
    <source>
        <dbReference type="EMBL" id="APW39846.1"/>
    </source>
</evidence>
<gene>
    <name evidence="10" type="ORF">RD110_23760</name>
</gene>
<keyword evidence="4" id="KW-1003">Cell membrane</keyword>
<keyword evidence="11" id="KW-1185">Reference proteome</keyword>
<evidence type="ECO:0000256" key="6">
    <source>
        <dbReference type="ARBA" id="ARBA00022989"/>
    </source>
</evidence>
<dbReference type="GO" id="GO:0005886">
    <property type="term" value="C:plasma membrane"/>
    <property type="evidence" value="ECO:0007669"/>
    <property type="project" value="UniProtKB-SubCell"/>
</dbReference>